<evidence type="ECO:0000256" key="2">
    <source>
        <dbReference type="ARBA" id="ARBA00022723"/>
    </source>
</evidence>
<dbReference type="KEGG" id="acad:UA74_29535"/>
<organism evidence="6 7">
    <name type="scientific">Actinoalloteichus fjordicus</name>
    <dbReference type="NCBI Taxonomy" id="1612552"/>
    <lineage>
        <taxon>Bacteria</taxon>
        <taxon>Bacillati</taxon>
        <taxon>Actinomycetota</taxon>
        <taxon>Actinomycetes</taxon>
        <taxon>Pseudonocardiales</taxon>
        <taxon>Pseudonocardiaceae</taxon>
        <taxon>Actinoalloteichus</taxon>
    </lineage>
</organism>
<reference evidence="7" key="1">
    <citation type="submission" date="2016-06" db="EMBL/GenBank/DDBJ databases">
        <title>Complete genome sequence of Actinoalloteichus fjordicus DSM 46855 (=ADI127-17), type strain of the new species Actinoalloteichus fjordicus.</title>
        <authorList>
            <person name="Ruckert C."/>
            <person name="Nouioui I."/>
            <person name="Willmese J."/>
            <person name="van Wezel G."/>
            <person name="Klenk H.-P."/>
            <person name="Kalinowski J."/>
            <person name="Zotchev S.B."/>
        </authorList>
    </citation>
    <scope>NUCLEOTIDE SEQUENCE [LARGE SCALE GENOMIC DNA]</scope>
    <source>
        <strain evidence="7">ADI127-7</strain>
    </source>
</reference>
<keyword evidence="7" id="KW-1185">Reference proteome</keyword>
<evidence type="ECO:0000259" key="5">
    <source>
        <dbReference type="Pfam" id="PF02898"/>
    </source>
</evidence>
<evidence type="ECO:0000256" key="3">
    <source>
        <dbReference type="ARBA" id="ARBA00023002"/>
    </source>
</evidence>
<dbReference type="Gene3D" id="3.90.340.10">
    <property type="entry name" value="Nitric Oxide Synthase, Chain A, domain 1"/>
    <property type="match status" value="1"/>
</dbReference>
<accession>A0AAC9PUP2</accession>
<keyword evidence="3 6" id="KW-0560">Oxidoreductase</keyword>
<feature type="domain" description="Nitric oxide synthase (NOS)" evidence="5">
    <location>
        <begin position="2"/>
        <end position="289"/>
    </location>
</feature>
<dbReference type="Proteomes" id="UP000185511">
    <property type="component" value="Chromosome"/>
</dbReference>
<evidence type="ECO:0000313" key="6">
    <source>
        <dbReference type="EMBL" id="APU17899.1"/>
    </source>
</evidence>
<keyword evidence="2" id="KW-0479">Metal-binding</keyword>
<evidence type="ECO:0000313" key="7">
    <source>
        <dbReference type="Proteomes" id="UP000185511"/>
    </source>
</evidence>
<dbReference type="SUPFAM" id="SSF56512">
    <property type="entry name" value="Nitric oxide (NO) synthase oxygenase domain"/>
    <property type="match status" value="1"/>
</dbReference>
<dbReference type="GO" id="GO:0004517">
    <property type="term" value="F:nitric-oxide synthase activity"/>
    <property type="evidence" value="ECO:0007669"/>
    <property type="project" value="UniProtKB-EC"/>
</dbReference>
<dbReference type="InterPro" id="IPR044940">
    <property type="entry name" value="NOS_dom_2"/>
</dbReference>
<protein>
    <submittedName>
        <fullName evidence="6">Nitric oxide synthase, oxygenase domain</fullName>
        <ecNumber evidence="6">1.14.13.39</ecNumber>
    </submittedName>
</protein>
<dbReference type="GO" id="GO:0046872">
    <property type="term" value="F:metal ion binding"/>
    <property type="evidence" value="ECO:0007669"/>
    <property type="project" value="UniProtKB-KW"/>
</dbReference>
<dbReference type="InterPro" id="IPR044944">
    <property type="entry name" value="NOS_dom_3"/>
</dbReference>
<gene>
    <name evidence="6" type="ORF">UA74_29535</name>
</gene>
<keyword evidence="1" id="KW-0349">Heme</keyword>
<dbReference type="EC" id="1.14.13.39" evidence="6"/>
<dbReference type="InterPro" id="IPR004030">
    <property type="entry name" value="NOS_N"/>
</dbReference>
<dbReference type="PANTHER" id="PTHR43410:SF1">
    <property type="entry name" value="NITRIC OXIDE SYNTHASE"/>
    <property type="match status" value="1"/>
</dbReference>
<name>A0AAC9PUP2_9PSEU</name>
<dbReference type="Pfam" id="PF02898">
    <property type="entry name" value="NO_synthase"/>
    <property type="match status" value="1"/>
</dbReference>
<proteinExistence type="predicted"/>
<dbReference type="Gene3D" id="3.90.440.10">
    <property type="entry name" value="Nitric Oxide Synthase,Heme Domain,Chain A domain 2"/>
    <property type="match status" value="1"/>
</dbReference>
<keyword evidence="4" id="KW-0408">Iron</keyword>
<dbReference type="InterPro" id="IPR050607">
    <property type="entry name" value="NOS"/>
</dbReference>
<dbReference type="EMBL" id="CP016076">
    <property type="protein sequence ID" value="APU17899.1"/>
    <property type="molecule type" value="Genomic_DNA"/>
</dbReference>
<dbReference type="Gene3D" id="3.90.1230.10">
    <property type="entry name" value="Nitric Oxide Synthase, Chain A, domain 3"/>
    <property type="match status" value="1"/>
</dbReference>
<dbReference type="PANTHER" id="PTHR43410">
    <property type="entry name" value="NITRIC OXIDE SYNTHASE OXYGENASE"/>
    <property type="match status" value="1"/>
</dbReference>
<evidence type="ECO:0000256" key="1">
    <source>
        <dbReference type="ARBA" id="ARBA00022617"/>
    </source>
</evidence>
<dbReference type="InterPro" id="IPR044943">
    <property type="entry name" value="NOS_dom_1"/>
</dbReference>
<evidence type="ECO:0000256" key="4">
    <source>
        <dbReference type="ARBA" id="ARBA00023004"/>
    </source>
</evidence>
<dbReference type="AlphaFoldDB" id="A0AAC9PUP2"/>
<sequence length="305" mass="33626">MAERLASVHAEIDATGTYRHLPAELAYGARIALRDSGWCGSGVPWWATQVRDLRAVHTASAVAMQCFEHLRLVVNQTGVTPMVTIFAPDTPMGYGPRIWNQQLVGYAGHVDGDGRVLGDPRQAEFTEAVRGLGWQPPVGRTRFDQLPLVVATEQEGPRLFPLPRDVVAEIPLEHPELPWFVEFGLRWYAVPVISDMRLCVGGIDYPAAPFNTWFIGGTVGSRDLGAEQAYAMALPVARRMGLDTTSEHTGWYERACAELDRAVLHSFGAAGIPLFDQDAEAAQRMAWLRAWHRPGGRHACYVRGG</sequence>
<dbReference type="GO" id="GO:0006809">
    <property type="term" value="P:nitric oxide biosynthetic process"/>
    <property type="evidence" value="ECO:0007669"/>
    <property type="project" value="InterPro"/>
</dbReference>
<dbReference type="InterPro" id="IPR036119">
    <property type="entry name" value="NOS_N_sf"/>
</dbReference>